<name>A0A4Y2GXF8_ARAVE</name>
<dbReference type="Proteomes" id="UP000499080">
    <property type="component" value="Unassembled WGS sequence"/>
</dbReference>
<sequence length="156" mass="17304">MQLGQTSRFVLVDCGIRTIVPFLRLVDLQISRQCSSVQMQWRCLVPLTRELLTITTQETTDALSSPRASSILPVPTTGNNANRGRNSCIRMPQHPSNYCYQRADWNLFTQLAVITEAMVTTTNISHAATQVTNTILNAADITIPKSSPHPHKACKP</sequence>
<dbReference type="AlphaFoldDB" id="A0A4Y2GXF8"/>
<keyword evidence="2" id="KW-1185">Reference proteome</keyword>
<accession>A0A4Y2GXF8</accession>
<protein>
    <submittedName>
        <fullName evidence="1">Uncharacterized protein</fullName>
    </submittedName>
</protein>
<evidence type="ECO:0000313" key="1">
    <source>
        <dbReference type="EMBL" id="GBM57601.1"/>
    </source>
</evidence>
<reference evidence="1 2" key="1">
    <citation type="journal article" date="2019" name="Sci. Rep.">
        <title>Orb-weaving spider Araneus ventricosus genome elucidates the spidroin gene catalogue.</title>
        <authorList>
            <person name="Kono N."/>
            <person name="Nakamura H."/>
            <person name="Ohtoshi R."/>
            <person name="Moran D.A.P."/>
            <person name="Shinohara A."/>
            <person name="Yoshida Y."/>
            <person name="Fujiwara M."/>
            <person name="Mori M."/>
            <person name="Tomita M."/>
            <person name="Arakawa K."/>
        </authorList>
    </citation>
    <scope>NUCLEOTIDE SEQUENCE [LARGE SCALE GENOMIC DNA]</scope>
</reference>
<proteinExistence type="predicted"/>
<evidence type="ECO:0000313" key="2">
    <source>
        <dbReference type="Proteomes" id="UP000499080"/>
    </source>
</evidence>
<comment type="caution">
    <text evidence="1">The sequence shown here is derived from an EMBL/GenBank/DDBJ whole genome shotgun (WGS) entry which is preliminary data.</text>
</comment>
<gene>
    <name evidence="1" type="ORF">AVEN_216348_1</name>
</gene>
<organism evidence="1 2">
    <name type="scientific">Araneus ventricosus</name>
    <name type="common">Orbweaver spider</name>
    <name type="synonym">Epeira ventricosa</name>
    <dbReference type="NCBI Taxonomy" id="182803"/>
    <lineage>
        <taxon>Eukaryota</taxon>
        <taxon>Metazoa</taxon>
        <taxon>Ecdysozoa</taxon>
        <taxon>Arthropoda</taxon>
        <taxon>Chelicerata</taxon>
        <taxon>Arachnida</taxon>
        <taxon>Araneae</taxon>
        <taxon>Araneomorphae</taxon>
        <taxon>Entelegynae</taxon>
        <taxon>Araneoidea</taxon>
        <taxon>Araneidae</taxon>
        <taxon>Araneus</taxon>
    </lineage>
</organism>
<dbReference type="EMBL" id="BGPR01001600">
    <property type="protein sequence ID" value="GBM57601.1"/>
    <property type="molecule type" value="Genomic_DNA"/>
</dbReference>